<keyword evidence="3" id="KW-1185">Reference proteome</keyword>
<gene>
    <name evidence="2" type="ORF">DP120_00030</name>
</gene>
<dbReference type="RefSeq" id="WP_112221147.1">
    <property type="nucleotide sequence ID" value="NZ_CP196859.1"/>
</dbReference>
<dbReference type="EMBL" id="QLZR01000001">
    <property type="protein sequence ID" value="RAZ80716.1"/>
    <property type="molecule type" value="Genomic_DNA"/>
</dbReference>
<sequence>MQKKVNNLYNYLKSWESNGSYKSMIVHRGNLKRVSNLHDTPWLQGPMIESLLEIYMGMKTEENLKDLIKAVEVQLGNLTEIGSYKNAGHEDDRFSSLIHNGLASIALAKVLINIDSEVTEEFQGSIKATINRNMEYLTEKLFSEEEKSFKFDLLDFYTHDNNHFVLNMNAIILEFIVLYELIFDKNMDYYAFSIIDFLDKHIVSEFIPYSNLRKDIQITIYSAIIGRGLVEYIIHKEGKIPESKKVIVINLLNKVNASIEDSLYKNMYFIHGKKVSNTEVYDEQFPVFISGSGIILDYLWRFQSYQPGKGLNIKELAENVLKHQNKNGGVKNYKGYYTKDNYRKINVKSVWEDNVPTPGWNGFLLLSLLKIFKNDLDFAEIKKESLKKTVILNYKFLCFEGEKIFILLSWFPLLSMAFYIFEKKKDKPIFCWDFRYVIKLFKKGYYIN</sequence>
<keyword evidence="1" id="KW-1133">Transmembrane helix</keyword>
<evidence type="ECO:0000313" key="2">
    <source>
        <dbReference type="EMBL" id="RAZ80716.1"/>
    </source>
</evidence>
<evidence type="ECO:0000313" key="3">
    <source>
        <dbReference type="Proteomes" id="UP000251002"/>
    </source>
</evidence>
<keyword evidence="1" id="KW-0812">Transmembrane</keyword>
<reference evidence="2 3" key="1">
    <citation type="submission" date="2018-06" db="EMBL/GenBank/DDBJ databases">
        <title>The draft genome sequences of strains SCU63 and S1.</title>
        <authorList>
            <person name="Gan L."/>
        </authorList>
    </citation>
    <scope>NUCLEOTIDE SEQUENCE [LARGE SCALE GENOMIC DNA]</scope>
    <source>
        <strain evidence="2 3">SCU63</strain>
    </source>
</reference>
<evidence type="ECO:0000256" key="1">
    <source>
        <dbReference type="SAM" id="Phobius"/>
    </source>
</evidence>
<organism evidence="2 3">
    <name type="scientific">Planococcus halotolerans</name>
    <dbReference type="NCBI Taxonomy" id="2233542"/>
    <lineage>
        <taxon>Bacteria</taxon>
        <taxon>Bacillati</taxon>
        <taxon>Bacillota</taxon>
        <taxon>Bacilli</taxon>
        <taxon>Bacillales</taxon>
        <taxon>Caryophanaceae</taxon>
        <taxon>Planococcus</taxon>
    </lineage>
</organism>
<accession>A0A365L5L6</accession>
<feature type="transmembrane region" description="Helical" evidence="1">
    <location>
        <begin position="404"/>
        <end position="421"/>
    </location>
</feature>
<keyword evidence="1" id="KW-0472">Membrane</keyword>
<comment type="caution">
    <text evidence="2">The sequence shown here is derived from an EMBL/GenBank/DDBJ whole genome shotgun (WGS) entry which is preliminary data.</text>
</comment>
<name>A0A365L5L6_9BACL</name>
<dbReference type="AlphaFoldDB" id="A0A365L5L6"/>
<proteinExistence type="predicted"/>
<protein>
    <submittedName>
        <fullName evidence="2">Uncharacterized protein</fullName>
    </submittedName>
</protein>
<dbReference type="Proteomes" id="UP000251002">
    <property type="component" value="Unassembled WGS sequence"/>
</dbReference>